<accession>A0A0E9WI79</accession>
<evidence type="ECO:0000313" key="1">
    <source>
        <dbReference type="EMBL" id="JAH90067.1"/>
    </source>
</evidence>
<reference evidence="1" key="1">
    <citation type="submission" date="2014-11" db="EMBL/GenBank/DDBJ databases">
        <authorList>
            <person name="Amaro Gonzalez C."/>
        </authorList>
    </citation>
    <scope>NUCLEOTIDE SEQUENCE</scope>
</reference>
<sequence>MTAMVDEDKDVFNVSHKTFFCVRSRV</sequence>
<proteinExistence type="predicted"/>
<reference evidence="1" key="2">
    <citation type="journal article" date="2015" name="Fish Shellfish Immunol.">
        <title>Early steps in the European eel (Anguilla anguilla)-Vibrio vulnificus interaction in the gills: Role of the RtxA13 toxin.</title>
        <authorList>
            <person name="Callol A."/>
            <person name="Pajuelo D."/>
            <person name="Ebbesson L."/>
            <person name="Teles M."/>
            <person name="MacKenzie S."/>
            <person name="Amaro C."/>
        </authorList>
    </citation>
    <scope>NUCLEOTIDE SEQUENCE</scope>
</reference>
<dbReference type="AlphaFoldDB" id="A0A0E9WI79"/>
<organism evidence="1">
    <name type="scientific">Anguilla anguilla</name>
    <name type="common">European freshwater eel</name>
    <name type="synonym">Muraena anguilla</name>
    <dbReference type="NCBI Taxonomy" id="7936"/>
    <lineage>
        <taxon>Eukaryota</taxon>
        <taxon>Metazoa</taxon>
        <taxon>Chordata</taxon>
        <taxon>Craniata</taxon>
        <taxon>Vertebrata</taxon>
        <taxon>Euteleostomi</taxon>
        <taxon>Actinopterygii</taxon>
        <taxon>Neopterygii</taxon>
        <taxon>Teleostei</taxon>
        <taxon>Anguilliformes</taxon>
        <taxon>Anguillidae</taxon>
        <taxon>Anguilla</taxon>
    </lineage>
</organism>
<name>A0A0E9WI79_ANGAN</name>
<dbReference type="EMBL" id="GBXM01018510">
    <property type="protein sequence ID" value="JAH90067.1"/>
    <property type="molecule type" value="Transcribed_RNA"/>
</dbReference>
<protein>
    <submittedName>
        <fullName evidence="1">Uncharacterized protein</fullName>
    </submittedName>
</protein>